<dbReference type="Gene3D" id="1.20.120.1810">
    <property type="match status" value="1"/>
</dbReference>
<dbReference type="EMBL" id="KI392510">
    <property type="protein sequence ID" value="ERN15250.1"/>
    <property type="molecule type" value="Genomic_DNA"/>
</dbReference>
<keyword evidence="5" id="KW-0804">Transcription</keyword>
<feature type="domain" description="RNA polymerase sigma-70 region 4" evidence="9">
    <location>
        <begin position="464"/>
        <end position="516"/>
    </location>
</feature>
<dbReference type="InterPro" id="IPR050239">
    <property type="entry name" value="Sigma-70_RNA_pol_init_factors"/>
</dbReference>
<dbReference type="eggNOG" id="ENOG502QSCF">
    <property type="taxonomic scope" value="Eukaryota"/>
</dbReference>
<dbReference type="Gramene" id="ERN15250">
    <property type="protein sequence ID" value="ERN15250"/>
    <property type="gene ID" value="AMTR_s00056p00209700"/>
</dbReference>
<dbReference type="OMA" id="KVASMIC"/>
<keyword evidence="2" id="KW-0805">Transcription regulation</keyword>
<evidence type="ECO:0000256" key="3">
    <source>
        <dbReference type="ARBA" id="ARBA00023082"/>
    </source>
</evidence>
<feature type="region of interest" description="Disordered" evidence="6">
    <location>
        <begin position="217"/>
        <end position="238"/>
    </location>
</feature>
<dbReference type="InterPro" id="IPR013325">
    <property type="entry name" value="RNA_pol_sigma_r2"/>
</dbReference>
<dbReference type="InterPro" id="IPR014284">
    <property type="entry name" value="RNA_pol_sigma-70_dom"/>
</dbReference>
<dbReference type="Pfam" id="PF04539">
    <property type="entry name" value="Sigma70_r3"/>
    <property type="match status" value="1"/>
</dbReference>
<sequence>MVKHKAVKSKQPSIESAKASTLSVIPEETERLLGDCTKDFPYFFGDIQNANSSHDITEEMKMNINKNKPDASLYVIDKAELPIAEDTFSNVAGLPHFSFLFENLEKIEGIIVDSGNARLEREILLHIERLGALKLFHAFLSRTLKDPKILDVTGTCPEHAMVQPMDEQADGYIVSSGKKVERKAQRERALKKVTDEPIVCSSLKRVKKSTKSINAALTHKGHPGNSKSRSHLRAQSEVEMSRGVQEVAKLEKIRANLEENLGRDASFSVWAEAAGINEKVLKQQLHFGWFCRDKLLRSTRPLVMYLAKSYRGRGIGFEDLLQAGSLGVLQGAERFDHTRGYRFSTYVQYWIRKSLSALVARHSRGVQIPMALNKVLNQTVKAKRALHQMHGRHPREVEIAEFTGLSLVNVRLANKCLRVHGSIDQRIGDNWGATYMEVTADTFIETPEKMVMKQHMREAIHEVLVNLHPREKQVLMLRYGLWDGRCKSLEEIGRLYNVTKEWIRKIEKMALEKVRKEEVQCNLNFFLNS</sequence>
<feature type="domain" description="RNA polymerase sigma-70 region 2" evidence="8">
    <location>
        <begin position="295"/>
        <end position="363"/>
    </location>
</feature>
<dbReference type="InterPro" id="IPR036388">
    <property type="entry name" value="WH-like_DNA-bd_sf"/>
</dbReference>
<protein>
    <recommendedName>
        <fullName evidence="12">RNA polymerase sigma-70 domain-containing protein</fullName>
    </recommendedName>
</protein>
<keyword evidence="11" id="KW-1185">Reference proteome</keyword>
<comment type="similarity">
    <text evidence="1">Belongs to the sigma-70 factor family.</text>
</comment>
<evidence type="ECO:0008006" key="12">
    <source>
        <dbReference type="Google" id="ProtNLM"/>
    </source>
</evidence>
<keyword evidence="3" id="KW-0731">Sigma factor</keyword>
<evidence type="ECO:0000313" key="10">
    <source>
        <dbReference type="EMBL" id="ERN15250.1"/>
    </source>
</evidence>
<dbReference type="SUPFAM" id="SSF88946">
    <property type="entry name" value="Sigma2 domain of RNA polymerase sigma factors"/>
    <property type="match status" value="1"/>
</dbReference>
<keyword evidence="4" id="KW-0238">DNA-binding</keyword>
<reference evidence="11" key="1">
    <citation type="journal article" date="2013" name="Science">
        <title>The Amborella genome and the evolution of flowering plants.</title>
        <authorList>
            <consortium name="Amborella Genome Project"/>
        </authorList>
    </citation>
    <scope>NUCLEOTIDE SEQUENCE [LARGE SCALE GENOMIC DNA]</scope>
</reference>
<dbReference type="AlphaFoldDB" id="U5CZ47"/>
<evidence type="ECO:0000313" key="11">
    <source>
        <dbReference type="Proteomes" id="UP000017836"/>
    </source>
</evidence>
<evidence type="ECO:0000256" key="5">
    <source>
        <dbReference type="ARBA" id="ARBA00023163"/>
    </source>
</evidence>
<proteinExistence type="inferred from homology"/>
<dbReference type="GO" id="GO:0000976">
    <property type="term" value="F:transcription cis-regulatory region binding"/>
    <property type="evidence" value="ECO:0000318"/>
    <property type="project" value="GO_Central"/>
</dbReference>
<dbReference type="GO" id="GO:0006352">
    <property type="term" value="P:DNA-templated transcription initiation"/>
    <property type="evidence" value="ECO:0007669"/>
    <property type="project" value="InterPro"/>
</dbReference>
<dbReference type="STRING" id="13333.U5CZ47"/>
<evidence type="ECO:0000256" key="1">
    <source>
        <dbReference type="ARBA" id="ARBA00007788"/>
    </source>
</evidence>
<dbReference type="PANTHER" id="PTHR30603:SF13">
    <property type="entry name" value="RNA POLYMERASE SIGMA FACTOR SIGC"/>
    <property type="match status" value="1"/>
</dbReference>
<accession>U5CZ47</accession>
<evidence type="ECO:0000259" key="7">
    <source>
        <dbReference type="Pfam" id="PF04539"/>
    </source>
</evidence>
<dbReference type="Pfam" id="PF04545">
    <property type="entry name" value="Sigma70_r4"/>
    <property type="match status" value="1"/>
</dbReference>
<dbReference type="Gene3D" id="1.10.10.10">
    <property type="entry name" value="Winged helix-like DNA-binding domain superfamily/Winged helix DNA-binding domain"/>
    <property type="match status" value="2"/>
</dbReference>
<evidence type="ECO:0000256" key="4">
    <source>
        <dbReference type="ARBA" id="ARBA00023125"/>
    </source>
</evidence>
<dbReference type="PRINTS" id="PR00046">
    <property type="entry name" value="SIGMA70FCT"/>
</dbReference>
<dbReference type="InterPro" id="IPR007630">
    <property type="entry name" value="RNA_pol_sigma70_r4"/>
</dbReference>
<dbReference type="GO" id="GO:0003899">
    <property type="term" value="F:DNA-directed RNA polymerase activity"/>
    <property type="evidence" value="ECO:0000318"/>
    <property type="project" value="GO_Central"/>
</dbReference>
<evidence type="ECO:0000259" key="8">
    <source>
        <dbReference type="Pfam" id="PF04542"/>
    </source>
</evidence>
<dbReference type="GO" id="GO:0006355">
    <property type="term" value="P:regulation of DNA-templated transcription"/>
    <property type="evidence" value="ECO:0000318"/>
    <property type="project" value="GO_Central"/>
</dbReference>
<dbReference type="InterPro" id="IPR007624">
    <property type="entry name" value="RNA_pol_sigma70_r3"/>
</dbReference>
<dbReference type="GO" id="GO:0009507">
    <property type="term" value="C:chloroplast"/>
    <property type="evidence" value="ECO:0000318"/>
    <property type="project" value="GO_Central"/>
</dbReference>
<dbReference type="InterPro" id="IPR000943">
    <property type="entry name" value="RNA_pol_sigma70"/>
</dbReference>
<dbReference type="Pfam" id="PF04542">
    <property type="entry name" value="Sigma70_r2"/>
    <property type="match status" value="1"/>
</dbReference>
<dbReference type="CDD" id="cd06171">
    <property type="entry name" value="Sigma70_r4"/>
    <property type="match status" value="1"/>
</dbReference>
<organism evidence="10 11">
    <name type="scientific">Amborella trichopoda</name>
    <dbReference type="NCBI Taxonomy" id="13333"/>
    <lineage>
        <taxon>Eukaryota</taxon>
        <taxon>Viridiplantae</taxon>
        <taxon>Streptophyta</taxon>
        <taxon>Embryophyta</taxon>
        <taxon>Tracheophyta</taxon>
        <taxon>Spermatophyta</taxon>
        <taxon>Magnoliopsida</taxon>
        <taxon>Amborellales</taxon>
        <taxon>Amborellaceae</taxon>
        <taxon>Amborella</taxon>
    </lineage>
</organism>
<gene>
    <name evidence="10" type="ORF">AMTR_s00056p00209700</name>
</gene>
<evidence type="ECO:0000259" key="9">
    <source>
        <dbReference type="Pfam" id="PF04545"/>
    </source>
</evidence>
<dbReference type="Proteomes" id="UP000017836">
    <property type="component" value="Unassembled WGS sequence"/>
</dbReference>
<dbReference type="InterPro" id="IPR013324">
    <property type="entry name" value="RNA_pol_sigma_r3/r4-like"/>
</dbReference>
<feature type="domain" description="RNA polymerase sigma-70 region 3" evidence="7">
    <location>
        <begin position="376"/>
        <end position="450"/>
    </location>
</feature>
<dbReference type="PANTHER" id="PTHR30603">
    <property type="entry name" value="RNA POLYMERASE SIGMA FACTOR RPO"/>
    <property type="match status" value="1"/>
</dbReference>
<evidence type="ECO:0000256" key="6">
    <source>
        <dbReference type="SAM" id="MobiDB-lite"/>
    </source>
</evidence>
<dbReference type="SUPFAM" id="SSF88659">
    <property type="entry name" value="Sigma3 and sigma4 domains of RNA polymerase sigma factors"/>
    <property type="match status" value="2"/>
</dbReference>
<name>U5CZ47_AMBTC</name>
<dbReference type="GO" id="GO:1903865">
    <property type="term" value="C:sigma factor antagonist complex"/>
    <property type="evidence" value="ECO:0000318"/>
    <property type="project" value="GO_Central"/>
</dbReference>
<dbReference type="HOGENOM" id="CLU_036956_0_0_1"/>
<dbReference type="InterPro" id="IPR007627">
    <property type="entry name" value="RNA_pol_sigma70_r2"/>
</dbReference>
<evidence type="ECO:0000256" key="2">
    <source>
        <dbReference type="ARBA" id="ARBA00023015"/>
    </source>
</evidence>
<dbReference type="NCBIfam" id="TIGR02937">
    <property type="entry name" value="sigma70-ECF"/>
    <property type="match status" value="1"/>
</dbReference>
<dbReference type="GO" id="GO:0016987">
    <property type="term" value="F:sigma factor activity"/>
    <property type="evidence" value="ECO:0000318"/>
    <property type="project" value="GO_Central"/>
</dbReference>